<keyword evidence="1" id="KW-0433">Leucine-rich repeat</keyword>
<dbReference type="EMBL" id="JACEEZ010001592">
    <property type="protein sequence ID" value="KAG0729031.1"/>
    <property type="molecule type" value="Genomic_DNA"/>
</dbReference>
<organism evidence="3 4">
    <name type="scientific">Chionoecetes opilio</name>
    <name type="common">Atlantic snow crab</name>
    <name type="synonym">Cancer opilio</name>
    <dbReference type="NCBI Taxonomy" id="41210"/>
    <lineage>
        <taxon>Eukaryota</taxon>
        <taxon>Metazoa</taxon>
        <taxon>Ecdysozoa</taxon>
        <taxon>Arthropoda</taxon>
        <taxon>Crustacea</taxon>
        <taxon>Multicrustacea</taxon>
        <taxon>Malacostraca</taxon>
        <taxon>Eumalacostraca</taxon>
        <taxon>Eucarida</taxon>
        <taxon>Decapoda</taxon>
        <taxon>Pleocyemata</taxon>
        <taxon>Brachyura</taxon>
        <taxon>Eubrachyura</taxon>
        <taxon>Majoidea</taxon>
        <taxon>Majidae</taxon>
        <taxon>Chionoecetes</taxon>
    </lineage>
</organism>
<evidence type="ECO:0000313" key="3">
    <source>
        <dbReference type="EMBL" id="KAG0729031.1"/>
    </source>
</evidence>
<reference evidence="3" key="1">
    <citation type="submission" date="2020-07" db="EMBL/GenBank/DDBJ databases">
        <title>The High-quality genome of the commercially important snow crab, Chionoecetes opilio.</title>
        <authorList>
            <person name="Jeong J.-H."/>
            <person name="Ryu S."/>
        </authorList>
    </citation>
    <scope>NUCLEOTIDE SEQUENCE</scope>
    <source>
        <strain evidence="3">MADBK_172401_WGS</strain>
        <tissue evidence="3">Digestive gland</tissue>
    </source>
</reference>
<dbReference type="Gene3D" id="3.80.10.10">
    <property type="entry name" value="Ribonuclease Inhibitor"/>
    <property type="match status" value="1"/>
</dbReference>
<dbReference type="Pfam" id="PF00560">
    <property type="entry name" value="LRR_1"/>
    <property type="match status" value="1"/>
</dbReference>
<sequence length="181" mass="20188">MLDMSGNSALTLTETAFQETPYLEEIYLNAMQLGTTTPPNVFKTLKFLRLLNLESNGITGELIEDLINPVLNPITSLSFNNNKITQIHHLAITGMKASGTVHLRNNKIEYLHQANWETLVTQLNTAGAIDVRDNPLVCGCDVKWLVFDKDLMAAFHIDTTCATGNKLAELPQDWFLDHCLS</sequence>
<accession>A0A8J5D280</accession>
<evidence type="ECO:0000256" key="2">
    <source>
        <dbReference type="ARBA" id="ARBA00022737"/>
    </source>
</evidence>
<protein>
    <submittedName>
        <fullName evidence="3">Pan-1</fullName>
    </submittedName>
</protein>
<keyword evidence="2" id="KW-0677">Repeat</keyword>
<dbReference type="PANTHER" id="PTHR24366:SF96">
    <property type="entry name" value="LEUCINE RICH REPEAT CONTAINING 53"/>
    <property type="match status" value="1"/>
</dbReference>
<dbReference type="Proteomes" id="UP000770661">
    <property type="component" value="Unassembled WGS sequence"/>
</dbReference>
<proteinExistence type="predicted"/>
<dbReference type="AlphaFoldDB" id="A0A8J5D280"/>
<dbReference type="OrthoDB" id="676979at2759"/>
<evidence type="ECO:0000313" key="4">
    <source>
        <dbReference type="Proteomes" id="UP000770661"/>
    </source>
</evidence>
<dbReference type="PANTHER" id="PTHR24366">
    <property type="entry name" value="IG(IMMUNOGLOBULIN) AND LRR(LEUCINE RICH REPEAT) DOMAINS"/>
    <property type="match status" value="1"/>
</dbReference>
<name>A0A8J5D280_CHIOP</name>
<keyword evidence="4" id="KW-1185">Reference proteome</keyword>
<comment type="caution">
    <text evidence="3">The sequence shown here is derived from an EMBL/GenBank/DDBJ whole genome shotgun (WGS) entry which is preliminary data.</text>
</comment>
<dbReference type="SUPFAM" id="SSF52058">
    <property type="entry name" value="L domain-like"/>
    <property type="match status" value="1"/>
</dbReference>
<dbReference type="InterPro" id="IPR001611">
    <property type="entry name" value="Leu-rich_rpt"/>
</dbReference>
<evidence type="ECO:0000256" key="1">
    <source>
        <dbReference type="ARBA" id="ARBA00022614"/>
    </source>
</evidence>
<gene>
    <name evidence="3" type="primary">pan-1</name>
    <name evidence="3" type="ORF">GWK47_031238</name>
</gene>
<dbReference type="InterPro" id="IPR032675">
    <property type="entry name" value="LRR_dom_sf"/>
</dbReference>